<evidence type="ECO:0000313" key="6">
    <source>
        <dbReference type="Proteomes" id="UP000823388"/>
    </source>
</evidence>
<comment type="similarity">
    <text evidence="1 4">Belongs to the plant dirigent protein family.</text>
</comment>
<reference evidence="5" key="1">
    <citation type="submission" date="2020-05" db="EMBL/GenBank/DDBJ databases">
        <title>WGS assembly of Panicum virgatum.</title>
        <authorList>
            <person name="Lovell J.T."/>
            <person name="Jenkins J."/>
            <person name="Shu S."/>
            <person name="Juenger T.E."/>
            <person name="Schmutz J."/>
        </authorList>
    </citation>
    <scope>NUCLEOTIDE SEQUENCE</scope>
    <source>
        <strain evidence="5">AP13</strain>
    </source>
</reference>
<dbReference type="OrthoDB" id="674221at2759"/>
<comment type="subcellular location">
    <subcellularLocation>
        <location evidence="4">Secreted</location>
        <location evidence="4">Extracellular space</location>
        <location evidence="4">Apoplast</location>
    </subcellularLocation>
</comment>
<comment type="caution">
    <text evidence="5">The sequence shown here is derived from an EMBL/GenBank/DDBJ whole genome shotgun (WGS) entry which is preliminary data.</text>
</comment>
<sequence length="165" mass="18123">MATFQITPVLVERNELKFSGLYMYHTTSGPNRNQESLVSKNGLGSLVANNWEVRDGPDPNAKVIARAQSMHMNTGVNQIWQNFFCLAFEDGRFKGSTFQVMGLDVVRGEWAIVGGTGEFSMATGAIYKKFHKKTSEGDIVELTIHGFCPVLEGSKQDNHCSSSGA</sequence>
<dbReference type="Proteomes" id="UP000823388">
    <property type="component" value="Chromosome 3K"/>
</dbReference>
<dbReference type="GO" id="GO:0048046">
    <property type="term" value="C:apoplast"/>
    <property type="evidence" value="ECO:0007669"/>
    <property type="project" value="UniProtKB-SubCell"/>
</dbReference>
<dbReference type="InterPro" id="IPR004265">
    <property type="entry name" value="Dirigent"/>
</dbReference>
<dbReference type="AlphaFoldDB" id="A0A8T0ULV0"/>
<name>A0A8T0ULV0_PANVG</name>
<dbReference type="InterPro" id="IPR044859">
    <property type="entry name" value="Allene_oxi_cyc_Dirigent"/>
</dbReference>
<protein>
    <recommendedName>
        <fullName evidence="4">Dirigent protein</fullName>
    </recommendedName>
</protein>
<evidence type="ECO:0000256" key="4">
    <source>
        <dbReference type="RuleBase" id="RU363099"/>
    </source>
</evidence>
<evidence type="ECO:0000256" key="3">
    <source>
        <dbReference type="ARBA" id="ARBA00022525"/>
    </source>
</evidence>
<proteinExistence type="inferred from homology"/>
<keyword evidence="6" id="KW-1185">Reference proteome</keyword>
<dbReference type="EMBL" id="CM029041">
    <property type="protein sequence ID" value="KAG2623540.1"/>
    <property type="molecule type" value="Genomic_DNA"/>
</dbReference>
<accession>A0A8T0ULV0</accession>
<evidence type="ECO:0000256" key="1">
    <source>
        <dbReference type="ARBA" id="ARBA00010746"/>
    </source>
</evidence>
<evidence type="ECO:0000313" key="5">
    <source>
        <dbReference type="EMBL" id="KAG2623540.1"/>
    </source>
</evidence>
<keyword evidence="3 4" id="KW-0964">Secreted</keyword>
<comment type="function">
    <text evidence="4">Dirigent proteins impart stereoselectivity on the phenoxy radical-coupling reaction, yielding optically active lignans from two molecules of coniferyl alcohol in the biosynthesis of lignans, flavonolignans, and alkaloids and thus plays a central role in plant secondary metabolism.</text>
</comment>
<organism evidence="5 6">
    <name type="scientific">Panicum virgatum</name>
    <name type="common">Blackwell switchgrass</name>
    <dbReference type="NCBI Taxonomy" id="38727"/>
    <lineage>
        <taxon>Eukaryota</taxon>
        <taxon>Viridiplantae</taxon>
        <taxon>Streptophyta</taxon>
        <taxon>Embryophyta</taxon>
        <taxon>Tracheophyta</taxon>
        <taxon>Spermatophyta</taxon>
        <taxon>Magnoliopsida</taxon>
        <taxon>Liliopsida</taxon>
        <taxon>Poales</taxon>
        <taxon>Poaceae</taxon>
        <taxon>PACMAD clade</taxon>
        <taxon>Panicoideae</taxon>
        <taxon>Panicodae</taxon>
        <taxon>Paniceae</taxon>
        <taxon>Panicinae</taxon>
        <taxon>Panicum</taxon>
        <taxon>Panicum sect. Hiantes</taxon>
    </lineage>
</organism>
<keyword evidence="4" id="KW-0052">Apoplast</keyword>
<dbReference type="Gene3D" id="2.40.480.10">
    <property type="entry name" value="Allene oxide cyclase-like"/>
    <property type="match status" value="1"/>
</dbReference>
<gene>
    <name evidence="5" type="ORF">PVAP13_3KG066327</name>
</gene>
<dbReference type="PANTHER" id="PTHR21495">
    <property type="entry name" value="NUCLEOPORIN-RELATED"/>
    <property type="match status" value="1"/>
</dbReference>
<evidence type="ECO:0000256" key="2">
    <source>
        <dbReference type="ARBA" id="ARBA00011738"/>
    </source>
</evidence>
<comment type="subunit">
    <text evidence="2 4">Homodimer.</text>
</comment>
<dbReference type="GO" id="GO:0009699">
    <property type="term" value="P:phenylpropanoid biosynthetic process"/>
    <property type="evidence" value="ECO:0007669"/>
    <property type="project" value="UniProtKB-ARBA"/>
</dbReference>
<dbReference type="Pfam" id="PF03018">
    <property type="entry name" value="Dirigent"/>
    <property type="match status" value="1"/>
</dbReference>